<dbReference type="EMBL" id="FN667741">
    <property type="protein sequence ID" value="CBJ81214.1"/>
    <property type="molecule type" value="Genomic_DNA"/>
</dbReference>
<dbReference type="KEGG" id="xbo:XBJ1_2088"/>
<dbReference type="Proteomes" id="UP000002045">
    <property type="component" value="Chromosome"/>
</dbReference>
<evidence type="ECO:0000313" key="2">
    <source>
        <dbReference type="Proteomes" id="UP000002045"/>
    </source>
</evidence>
<evidence type="ECO:0000313" key="1">
    <source>
        <dbReference type="EMBL" id="CBJ81214.1"/>
    </source>
</evidence>
<protein>
    <submittedName>
        <fullName evidence="1">Uncharacterized protein</fullName>
    </submittedName>
</protein>
<organism evidence="1 2">
    <name type="scientific">Xenorhabdus bovienii (strain SS-2004)</name>
    <name type="common">Xenorhabdus nematophila subsp. bovienii</name>
    <dbReference type="NCBI Taxonomy" id="406818"/>
    <lineage>
        <taxon>Bacteria</taxon>
        <taxon>Pseudomonadati</taxon>
        <taxon>Pseudomonadota</taxon>
        <taxon>Gammaproteobacteria</taxon>
        <taxon>Enterobacterales</taxon>
        <taxon>Morganellaceae</taxon>
        <taxon>Xenorhabdus</taxon>
    </lineage>
</organism>
<dbReference type="HOGENOM" id="CLU_3207042_0_0_6"/>
<accession>D3V399</accession>
<name>D3V399_XENBS</name>
<sequence>MIFSEKEITSMKDEFEWFHNPLVIREGSNSLVIVSILFTQSDSKVDKVNSQQAFN</sequence>
<reference evidence="1" key="1">
    <citation type="journal article" date="2011" name="PLoS ONE">
        <title>The entomopathogenic bacterial endosymbionts xenorhabdus and photorhabdus: convergent lifestyles from divergent genomes.</title>
        <authorList>
            <person name="Chaston J.M."/>
            <person name="Suen G."/>
            <person name="Tucker S.L."/>
            <person name="Andersen A.W."/>
            <person name="Bhasin A."/>
            <person name="Bode E."/>
            <person name="Bode H.B."/>
            <person name="Brachmann A.O."/>
            <person name="Cowles C.E."/>
            <person name="Cowles K.N."/>
            <person name="Darby C."/>
            <person name="de Leon L."/>
            <person name="Drace K."/>
            <person name="Du Z."/>
            <person name="Givaudan A."/>
            <person name="Herbert Tran E.E."/>
            <person name="Jewell K.A."/>
            <person name="Knack J.J."/>
            <person name="Krasomil-Osterfeld K.C."/>
            <person name="Kukor R."/>
            <person name="Lanois A."/>
            <person name="Latreille P."/>
            <person name="Leimgruber N.K."/>
            <person name="Lipke C.M."/>
            <person name="Liu R."/>
            <person name="Lu X."/>
            <person name="Martens E.C."/>
            <person name="Marri P.R."/>
            <person name="Medigue C."/>
            <person name="Menard M.L."/>
            <person name="Miller N.M."/>
            <person name="Morales-Soto N."/>
            <person name="Norton S."/>
            <person name="Ogier J.C."/>
            <person name="Orchard S.S."/>
            <person name="Park D."/>
            <person name="Park Y."/>
            <person name="Qurollo B.A."/>
            <person name="Sugar D.R."/>
            <person name="Richards G.R."/>
            <person name="Rouy Z."/>
            <person name="Slominski B."/>
            <person name="Slominski K."/>
            <person name="Snyder H."/>
            <person name="Tjaden B.C."/>
            <person name="van der Hoeven R."/>
            <person name="Welch R.D."/>
            <person name="Wheeler C."/>
            <person name="Xiang B."/>
            <person name="Barbazuk B."/>
            <person name="Gaudriault S."/>
            <person name="Goodner B."/>
            <person name="Slater S.C."/>
            <person name="Forst S."/>
            <person name="Goldman B.S."/>
            <person name="Goodrich-Blair H."/>
        </authorList>
    </citation>
    <scope>NUCLEOTIDE SEQUENCE [LARGE SCALE GENOMIC DNA]</scope>
    <source>
        <strain evidence="1">SS-2004</strain>
    </source>
</reference>
<dbReference type="AlphaFoldDB" id="D3V399"/>
<gene>
    <name evidence="1" type="ordered locus">XBJ1_2088</name>
</gene>
<proteinExistence type="predicted"/>